<evidence type="ECO:0000256" key="1">
    <source>
        <dbReference type="ARBA" id="ARBA00022670"/>
    </source>
</evidence>
<dbReference type="STRING" id="1114924.SAMN05216258_108245"/>
<dbReference type="OrthoDB" id="9810445at2"/>
<sequence length="236" mass="25935">MLRLLPFLLVIGYALLAWRFSAWRLKRELAERARPLDHPELEAAVRRLGRALEIPHLKANVYDVPAFNGLAAPDGRVFITSGVLDQHRLGRVTTDEVASIVAHELGHVGLGHSRRRMIDWTGQNAIRWVAVAILGRFIPFIGPWIGAMLASLLAARLSRQDEYEADAFAAALMRKAGLERGAQASLLRKLETMGPASSGVAWLMSHPPSEKRARAIEALHAEWDGAGRAPDPALKG</sequence>
<reference evidence="8 9" key="1">
    <citation type="submission" date="2016-10" db="EMBL/GenBank/DDBJ databases">
        <authorList>
            <person name="de Groot N.N."/>
        </authorList>
    </citation>
    <scope>NUCLEOTIDE SEQUENCE [LARGE SCALE GENOMIC DNA]</scope>
    <source>
        <strain evidence="8 9">CGMCC 1.11030</strain>
    </source>
</reference>
<dbReference type="AlphaFoldDB" id="A0A1I3K0H5"/>
<dbReference type="Proteomes" id="UP000199377">
    <property type="component" value="Unassembled WGS sequence"/>
</dbReference>
<evidence type="ECO:0000256" key="6">
    <source>
        <dbReference type="RuleBase" id="RU003983"/>
    </source>
</evidence>
<accession>A0A1I3K0H5</accession>
<dbReference type="PANTHER" id="PTHR22726">
    <property type="entry name" value="METALLOENDOPEPTIDASE OMA1"/>
    <property type="match status" value="1"/>
</dbReference>
<dbReference type="GO" id="GO:0004222">
    <property type="term" value="F:metalloendopeptidase activity"/>
    <property type="evidence" value="ECO:0007669"/>
    <property type="project" value="InterPro"/>
</dbReference>
<protein>
    <submittedName>
        <fullName evidence="8">Putative metalloprotease</fullName>
    </submittedName>
</protein>
<evidence type="ECO:0000256" key="4">
    <source>
        <dbReference type="ARBA" id="ARBA00022833"/>
    </source>
</evidence>
<dbReference type="Gene3D" id="3.30.2010.10">
    <property type="entry name" value="Metalloproteases ('zincins'), catalytic domain"/>
    <property type="match status" value="1"/>
</dbReference>
<keyword evidence="5 6" id="KW-0482">Metalloprotease</keyword>
<comment type="similarity">
    <text evidence="6">Belongs to the peptidase M48 family.</text>
</comment>
<organism evidence="8 9">
    <name type="scientific">Albimonas pacifica</name>
    <dbReference type="NCBI Taxonomy" id="1114924"/>
    <lineage>
        <taxon>Bacteria</taxon>
        <taxon>Pseudomonadati</taxon>
        <taxon>Pseudomonadota</taxon>
        <taxon>Alphaproteobacteria</taxon>
        <taxon>Rhodobacterales</taxon>
        <taxon>Paracoccaceae</taxon>
        <taxon>Albimonas</taxon>
    </lineage>
</organism>
<evidence type="ECO:0000313" key="9">
    <source>
        <dbReference type="Proteomes" id="UP000199377"/>
    </source>
</evidence>
<proteinExistence type="inferred from homology"/>
<dbReference type="EMBL" id="FOQH01000008">
    <property type="protein sequence ID" value="SFI66039.1"/>
    <property type="molecule type" value="Genomic_DNA"/>
</dbReference>
<gene>
    <name evidence="8" type="ORF">SAMN05216258_108245</name>
</gene>
<keyword evidence="1 6" id="KW-0645">Protease</keyword>
<evidence type="ECO:0000256" key="2">
    <source>
        <dbReference type="ARBA" id="ARBA00022723"/>
    </source>
</evidence>
<dbReference type="Pfam" id="PF01435">
    <property type="entry name" value="Peptidase_M48"/>
    <property type="match status" value="1"/>
</dbReference>
<dbReference type="GO" id="GO:0046872">
    <property type="term" value="F:metal ion binding"/>
    <property type="evidence" value="ECO:0007669"/>
    <property type="project" value="UniProtKB-KW"/>
</dbReference>
<evidence type="ECO:0000313" key="8">
    <source>
        <dbReference type="EMBL" id="SFI66039.1"/>
    </source>
</evidence>
<dbReference type="InterPro" id="IPR001915">
    <property type="entry name" value="Peptidase_M48"/>
</dbReference>
<dbReference type="InterPro" id="IPR051156">
    <property type="entry name" value="Mito/Outer_Membr_Metalloprot"/>
</dbReference>
<keyword evidence="9" id="KW-1185">Reference proteome</keyword>
<keyword evidence="3 6" id="KW-0378">Hydrolase</keyword>
<dbReference type="PANTHER" id="PTHR22726:SF8">
    <property type="entry name" value="METALLOPROTEASE YCAL"/>
    <property type="match status" value="1"/>
</dbReference>
<name>A0A1I3K0H5_9RHOB</name>
<evidence type="ECO:0000256" key="3">
    <source>
        <dbReference type="ARBA" id="ARBA00022801"/>
    </source>
</evidence>
<evidence type="ECO:0000256" key="5">
    <source>
        <dbReference type="ARBA" id="ARBA00023049"/>
    </source>
</evidence>
<keyword evidence="4 6" id="KW-0862">Zinc</keyword>
<dbReference type="RefSeq" id="WP_092861994.1">
    <property type="nucleotide sequence ID" value="NZ_FOQH01000008.1"/>
</dbReference>
<dbReference type="GO" id="GO:0051603">
    <property type="term" value="P:proteolysis involved in protein catabolic process"/>
    <property type="evidence" value="ECO:0007669"/>
    <property type="project" value="TreeGrafter"/>
</dbReference>
<comment type="cofactor">
    <cofactor evidence="6">
        <name>Zn(2+)</name>
        <dbReference type="ChEBI" id="CHEBI:29105"/>
    </cofactor>
    <text evidence="6">Binds 1 zinc ion per subunit.</text>
</comment>
<evidence type="ECO:0000259" key="7">
    <source>
        <dbReference type="Pfam" id="PF01435"/>
    </source>
</evidence>
<keyword evidence="2" id="KW-0479">Metal-binding</keyword>
<dbReference type="GO" id="GO:0016020">
    <property type="term" value="C:membrane"/>
    <property type="evidence" value="ECO:0007669"/>
    <property type="project" value="TreeGrafter"/>
</dbReference>
<feature type="domain" description="Peptidase M48" evidence="7">
    <location>
        <begin position="36"/>
        <end position="218"/>
    </location>
</feature>